<protein>
    <submittedName>
        <fullName evidence="1">Uncharacterized protein</fullName>
    </submittedName>
</protein>
<evidence type="ECO:0000313" key="2">
    <source>
        <dbReference type="Proteomes" id="UP000030669"/>
    </source>
</evidence>
<sequence>MSSLIRSAKLGRDWTINDLLAFNIQVVPKDYPNFFGIDRLPPPAVSPLILHHETMPVYLKDIPKHHKNRSDWKFYQLLSDIIHPSPGQEPPVDDFAMFLLDMMDFDEGERVTRRWREMSFVMCGQRVSAETDVCVMQTINETATYYILLVLKGKVSVDTEAHFIASACAAFSENSDLRSRLALPALESMTFPAVTFVGSTPTFYKITVTEELLLALASAQYPATPTIVERLVPPVPDLVSFHVSGMLQVNNRLAIFKCFQAFQHLVVSTATS</sequence>
<name>S7RCZ5_GLOTA</name>
<dbReference type="GeneID" id="19306760"/>
<accession>S7RCZ5</accession>
<evidence type="ECO:0000313" key="1">
    <source>
        <dbReference type="EMBL" id="EPQ50294.1"/>
    </source>
</evidence>
<keyword evidence="2" id="KW-1185">Reference proteome</keyword>
<reference evidence="1 2" key="1">
    <citation type="journal article" date="2012" name="Science">
        <title>The Paleozoic origin of enzymatic lignin decomposition reconstructed from 31 fungal genomes.</title>
        <authorList>
            <person name="Floudas D."/>
            <person name="Binder M."/>
            <person name="Riley R."/>
            <person name="Barry K."/>
            <person name="Blanchette R.A."/>
            <person name="Henrissat B."/>
            <person name="Martinez A.T."/>
            <person name="Otillar R."/>
            <person name="Spatafora J.W."/>
            <person name="Yadav J.S."/>
            <person name="Aerts A."/>
            <person name="Benoit I."/>
            <person name="Boyd A."/>
            <person name="Carlson A."/>
            <person name="Copeland A."/>
            <person name="Coutinho P.M."/>
            <person name="de Vries R.P."/>
            <person name="Ferreira P."/>
            <person name="Findley K."/>
            <person name="Foster B."/>
            <person name="Gaskell J."/>
            <person name="Glotzer D."/>
            <person name="Gorecki P."/>
            <person name="Heitman J."/>
            <person name="Hesse C."/>
            <person name="Hori C."/>
            <person name="Igarashi K."/>
            <person name="Jurgens J.A."/>
            <person name="Kallen N."/>
            <person name="Kersten P."/>
            <person name="Kohler A."/>
            <person name="Kuees U."/>
            <person name="Kumar T.K.A."/>
            <person name="Kuo A."/>
            <person name="LaButti K."/>
            <person name="Larrondo L.F."/>
            <person name="Lindquist E."/>
            <person name="Ling A."/>
            <person name="Lombard V."/>
            <person name="Lucas S."/>
            <person name="Lundell T."/>
            <person name="Martin R."/>
            <person name="McLaughlin D.J."/>
            <person name="Morgenstern I."/>
            <person name="Morin E."/>
            <person name="Murat C."/>
            <person name="Nagy L.G."/>
            <person name="Nolan M."/>
            <person name="Ohm R.A."/>
            <person name="Patyshakuliyeva A."/>
            <person name="Rokas A."/>
            <person name="Ruiz-Duenas F.J."/>
            <person name="Sabat G."/>
            <person name="Salamov A."/>
            <person name="Samejima M."/>
            <person name="Schmutz J."/>
            <person name="Slot J.C."/>
            <person name="St John F."/>
            <person name="Stenlid J."/>
            <person name="Sun H."/>
            <person name="Sun S."/>
            <person name="Syed K."/>
            <person name="Tsang A."/>
            <person name="Wiebenga A."/>
            <person name="Young D."/>
            <person name="Pisabarro A."/>
            <person name="Eastwood D.C."/>
            <person name="Martin F."/>
            <person name="Cullen D."/>
            <person name="Grigoriev I.V."/>
            <person name="Hibbett D.S."/>
        </authorList>
    </citation>
    <scope>NUCLEOTIDE SEQUENCE [LARGE SCALE GENOMIC DNA]</scope>
    <source>
        <strain evidence="1 2">ATCC 11539</strain>
    </source>
</reference>
<organism evidence="1 2">
    <name type="scientific">Gloeophyllum trabeum (strain ATCC 11539 / FP-39264 / Madison 617)</name>
    <name type="common">Brown rot fungus</name>
    <dbReference type="NCBI Taxonomy" id="670483"/>
    <lineage>
        <taxon>Eukaryota</taxon>
        <taxon>Fungi</taxon>
        <taxon>Dikarya</taxon>
        <taxon>Basidiomycota</taxon>
        <taxon>Agaricomycotina</taxon>
        <taxon>Agaricomycetes</taxon>
        <taxon>Gloeophyllales</taxon>
        <taxon>Gloeophyllaceae</taxon>
        <taxon>Gloeophyllum</taxon>
    </lineage>
</organism>
<dbReference type="KEGG" id="gtr:GLOTRDRAFT_50805"/>
<dbReference type="Proteomes" id="UP000030669">
    <property type="component" value="Unassembled WGS sequence"/>
</dbReference>
<dbReference type="OrthoDB" id="3213671at2759"/>
<dbReference type="eggNOG" id="ENOG502S7JP">
    <property type="taxonomic scope" value="Eukaryota"/>
</dbReference>
<dbReference type="HOGENOM" id="CLU_078038_0_0_1"/>
<proteinExistence type="predicted"/>
<dbReference type="OMA" id="DAMRICP"/>
<gene>
    <name evidence="1" type="ORF">GLOTRDRAFT_50805</name>
</gene>
<dbReference type="EMBL" id="KB469319">
    <property type="protein sequence ID" value="EPQ50294.1"/>
    <property type="molecule type" value="Genomic_DNA"/>
</dbReference>
<dbReference type="RefSeq" id="XP_007871275.1">
    <property type="nucleotide sequence ID" value="XM_007873084.1"/>
</dbReference>
<dbReference type="AlphaFoldDB" id="S7RCZ5"/>